<feature type="transmembrane region" description="Helical" evidence="14">
    <location>
        <begin position="23"/>
        <end position="47"/>
    </location>
</feature>
<dbReference type="GO" id="GO:0004984">
    <property type="term" value="F:olfactory receptor activity"/>
    <property type="evidence" value="ECO:0007669"/>
    <property type="project" value="InterPro"/>
</dbReference>
<dbReference type="InterPro" id="IPR000725">
    <property type="entry name" value="Olfact_rcpt"/>
</dbReference>
<keyword evidence="7 13" id="KW-0297">G-protein coupled receptor</keyword>
<evidence type="ECO:0000256" key="3">
    <source>
        <dbReference type="ARBA" id="ARBA00022606"/>
    </source>
</evidence>
<evidence type="ECO:0000256" key="13">
    <source>
        <dbReference type="RuleBase" id="RU000688"/>
    </source>
</evidence>
<reference evidence="17" key="1">
    <citation type="submission" date="2025-08" db="UniProtKB">
        <authorList>
            <consortium name="RefSeq"/>
        </authorList>
    </citation>
    <scope>IDENTIFICATION</scope>
    <source>
        <strain evidence="17">Nigerian</strain>
        <tissue evidence="17">Liver and blood</tissue>
    </source>
</reference>
<evidence type="ECO:0000256" key="6">
    <source>
        <dbReference type="ARBA" id="ARBA00022989"/>
    </source>
</evidence>
<evidence type="ECO:0000313" key="17">
    <source>
        <dbReference type="RefSeq" id="XP_002934365.2"/>
    </source>
</evidence>
<comment type="similarity">
    <text evidence="13">Belongs to the G-protein coupled receptor 1 family.</text>
</comment>
<name>A0A8J0QLC6_XENTR</name>
<evidence type="ECO:0000259" key="15">
    <source>
        <dbReference type="PROSITE" id="PS50262"/>
    </source>
</evidence>
<dbReference type="PRINTS" id="PR00245">
    <property type="entry name" value="OLFACTORYR"/>
</dbReference>
<feature type="transmembrane region" description="Helical" evidence="14">
    <location>
        <begin position="59"/>
        <end position="79"/>
    </location>
</feature>
<feature type="transmembrane region" description="Helical" evidence="14">
    <location>
        <begin position="141"/>
        <end position="163"/>
    </location>
</feature>
<dbReference type="PRINTS" id="PR00237">
    <property type="entry name" value="GPCRRHODOPSN"/>
</dbReference>
<keyword evidence="5 14" id="KW-0552">Olfaction</keyword>
<evidence type="ECO:0000256" key="10">
    <source>
        <dbReference type="ARBA" id="ARBA00023170"/>
    </source>
</evidence>
<keyword evidence="8 14" id="KW-0472">Membrane</keyword>
<keyword evidence="10 13" id="KW-0675">Receptor</keyword>
<dbReference type="PROSITE" id="PS00237">
    <property type="entry name" value="G_PROTEIN_RECEP_F1_1"/>
    <property type="match status" value="1"/>
</dbReference>
<feature type="transmembrane region" description="Helical" evidence="14">
    <location>
        <begin position="273"/>
        <end position="292"/>
    </location>
</feature>
<dbReference type="OrthoDB" id="9444602at2759"/>
<proteinExistence type="inferred from homology"/>
<feature type="transmembrane region" description="Helical" evidence="14">
    <location>
        <begin position="201"/>
        <end position="226"/>
    </location>
</feature>
<keyword evidence="9" id="KW-1015">Disulfide bond</keyword>
<keyword evidence="6 14" id="KW-1133">Transmembrane helix</keyword>
<keyword evidence="16" id="KW-1185">Reference proteome</keyword>
<keyword evidence="12 13" id="KW-0807">Transducer</keyword>
<gene>
    <name evidence="18" type="primary">or6am1</name>
    <name evidence="17" type="synonym">LOC100488830</name>
</gene>
<accession>A0A8J0QLC6</accession>
<dbReference type="AGR" id="Xenbase:XB-GENE-29079431"/>
<organism evidence="16 17">
    <name type="scientific">Xenopus tropicalis</name>
    <name type="common">Western clawed frog</name>
    <name type="synonym">Silurana tropicalis</name>
    <dbReference type="NCBI Taxonomy" id="8364"/>
    <lineage>
        <taxon>Eukaryota</taxon>
        <taxon>Metazoa</taxon>
        <taxon>Chordata</taxon>
        <taxon>Craniata</taxon>
        <taxon>Vertebrata</taxon>
        <taxon>Euteleostomi</taxon>
        <taxon>Amphibia</taxon>
        <taxon>Batrachia</taxon>
        <taxon>Anura</taxon>
        <taxon>Pipoidea</taxon>
        <taxon>Pipidae</taxon>
        <taxon>Xenopodinae</taxon>
        <taxon>Xenopus</taxon>
        <taxon>Silurana</taxon>
    </lineage>
</organism>
<dbReference type="FunFam" id="1.20.1070.10:FF:000001">
    <property type="entry name" value="Olfactory receptor"/>
    <property type="match status" value="1"/>
</dbReference>
<evidence type="ECO:0000256" key="5">
    <source>
        <dbReference type="ARBA" id="ARBA00022725"/>
    </source>
</evidence>
<protein>
    <recommendedName>
        <fullName evidence="14">Olfactory receptor</fullName>
    </recommendedName>
</protein>
<evidence type="ECO:0000313" key="16">
    <source>
        <dbReference type="Proteomes" id="UP000008143"/>
    </source>
</evidence>
<keyword evidence="3 14" id="KW-0716">Sensory transduction</keyword>
<feature type="domain" description="G-protein coupled receptors family 1 profile" evidence="15">
    <location>
        <begin position="41"/>
        <end position="290"/>
    </location>
</feature>
<dbReference type="AlphaFoldDB" id="A0A8J0QLC6"/>
<dbReference type="Pfam" id="PF13853">
    <property type="entry name" value="7tm_4"/>
    <property type="match status" value="1"/>
</dbReference>
<dbReference type="OMA" id="YFYCDAQ"/>
<dbReference type="InterPro" id="IPR017452">
    <property type="entry name" value="GPCR_Rhodpsn_7TM"/>
</dbReference>
<evidence type="ECO:0000256" key="8">
    <source>
        <dbReference type="ARBA" id="ARBA00023136"/>
    </source>
</evidence>
<dbReference type="InterPro" id="IPR000276">
    <property type="entry name" value="GPCR_Rhodpsn"/>
</dbReference>
<dbReference type="KEGG" id="xtr:100488830"/>
<evidence type="ECO:0000313" key="18">
    <source>
        <dbReference type="Xenbase" id="XB-GENE-29079431"/>
    </source>
</evidence>
<feature type="transmembrane region" description="Helical" evidence="14">
    <location>
        <begin position="99"/>
        <end position="120"/>
    </location>
</feature>
<dbReference type="PANTHER" id="PTHR24242:SF407">
    <property type="entry name" value="OLFACTORY RECEPTOR"/>
    <property type="match status" value="1"/>
</dbReference>
<feature type="transmembrane region" description="Helical" evidence="14">
    <location>
        <begin position="238"/>
        <end position="261"/>
    </location>
</feature>
<evidence type="ECO:0000256" key="14">
    <source>
        <dbReference type="RuleBase" id="RU363047"/>
    </source>
</evidence>
<keyword evidence="11" id="KW-0325">Glycoprotein</keyword>
<dbReference type="Proteomes" id="UP000008143">
    <property type="component" value="Chromosome 1"/>
</dbReference>
<evidence type="ECO:0000256" key="9">
    <source>
        <dbReference type="ARBA" id="ARBA00023157"/>
    </source>
</evidence>
<keyword evidence="4 13" id="KW-0812">Transmembrane</keyword>
<dbReference type="InterPro" id="IPR050939">
    <property type="entry name" value="Olfactory_GPCR1"/>
</dbReference>
<evidence type="ECO:0000256" key="2">
    <source>
        <dbReference type="ARBA" id="ARBA00022475"/>
    </source>
</evidence>
<dbReference type="GO" id="GO:0005886">
    <property type="term" value="C:plasma membrane"/>
    <property type="evidence" value="ECO:0007669"/>
    <property type="project" value="UniProtKB-SubCell"/>
</dbReference>
<evidence type="ECO:0000256" key="7">
    <source>
        <dbReference type="ARBA" id="ARBA00023040"/>
    </source>
</evidence>
<dbReference type="RefSeq" id="XP_002934365.2">
    <property type="nucleotide sequence ID" value="XM_002934319.2"/>
</dbReference>
<comment type="subcellular location">
    <subcellularLocation>
        <location evidence="1 14">Cell membrane</location>
        <topology evidence="1 14">Multi-pass membrane protein</topology>
    </subcellularLocation>
</comment>
<keyword evidence="2 14" id="KW-1003">Cell membrane</keyword>
<dbReference type="Xenbase" id="XB-GENE-29079431">
    <property type="gene designation" value="or6am1"/>
</dbReference>
<dbReference type="PROSITE" id="PS50262">
    <property type="entry name" value="G_PROTEIN_RECEP_F1_2"/>
    <property type="match status" value="1"/>
</dbReference>
<dbReference type="PANTHER" id="PTHR24242">
    <property type="entry name" value="G-PROTEIN COUPLED RECEPTOR"/>
    <property type="match status" value="1"/>
</dbReference>
<sequence>MNHTNNTVVNEFILLGFPSLQKFYPVLFLVFLLIYLFTVTGNILIFLTIILNCNLQIPMFLFINHLSAMEILYTSVIIPKMLSTFVTSSNRIPFNSCMIQLYLFSSLGASECYLLTVMAYDRFLAICKPLHYSALMTNLKSFQLASGSWVGGFLSPVLPVTLISKLVFCGPNSINYFYCDAQPLLRLSCSRTYLTEATITILASGLIFSSFLLTVISYIFIILTILRIPTSSGRKKTFSTCASHLIVVIMYYGTITCIYMQPMSSFPLEINKVLSLLYTVVTPMLNPIIYSLRNKEIKKALWRTLQRVKCHTS</sequence>
<dbReference type="Gene3D" id="1.20.1070.10">
    <property type="entry name" value="Rhodopsin 7-helix transmembrane proteins"/>
    <property type="match status" value="1"/>
</dbReference>
<dbReference type="SUPFAM" id="SSF81321">
    <property type="entry name" value="Family A G protein-coupled receptor-like"/>
    <property type="match status" value="1"/>
</dbReference>
<dbReference type="GO" id="GO:0004930">
    <property type="term" value="F:G protein-coupled receptor activity"/>
    <property type="evidence" value="ECO:0007669"/>
    <property type="project" value="UniProtKB-KW"/>
</dbReference>
<evidence type="ECO:0000256" key="12">
    <source>
        <dbReference type="ARBA" id="ARBA00023224"/>
    </source>
</evidence>
<evidence type="ECO:0000256" key="1">
    <source>
        <dbReference type="ARBA" id="ARBA00004651"/>
    </source>
</evidence>
<dbReference type="CDD" id="cd13954">
    <property type="entry name" value="7tmA_OR"/>
    <property type="match status" value="1"/>
</dbReference>
<evidence type="ECO:0000256" key="11">
    <source>
        <dbReference type="ARBA" id="ARBA00023180"/>
    </source>
</evidence>
<evidence type="ECO:0000256" key="4">
    <source>
        <dbReference type="ARBA" id="ARBA00022692"/>
    </source>
</evidence>